<evidence type="ECO:0000313" key="2">
    <source>
        <dbReference type="EMBL" id="NHZ40009.1"/>
    </source>
</evidence>
<dbReference type="Pfam" id="PF04307">
    <property type="entry name" value="YdjM"/>
    <property type="match status" value="1"/>
</dbReference>
<dbReference type="Proteomes" id="UP000819052">
    <property type="component" value="Unassembled WGS sequence"/>
</dbReference>
<keyword evidence="1" id="KW-1133">Transmembrane helix</keyword>
<keyword evidence="3" id="KW-1185">Reference proteome</keyword>
<protein>
    <recommendedName>
        <fullName evidence="4">DUF4184 family protein</fullName>
    </recommendedName>
</protein>
<feature type="transmembrane region" description="Helical" evidence="1">
    <location>
        <begin position="148"/>
        <end position="171"/>
    </location>
</feature>
<feature type="transmembrane region" description="Helical" evidence="1">
    <location>
        <begin position="109"/>
        <end position="128"/>
    </location>
</feature>
<evidence type="ECO:0008006" key="4">
    <source>
        <dbReference type="Google" id="ProtNLM"/>
    </source>
</evidence>
<evidence type="ECO:0000313" key="3">
    <source>
        <dbReference type="Proteomes" id="UP000819052"/>
    </source>
</evidence>
<name>A0ABX0M8T0_9BURK</name>
<evidence type="ECO:0000256" key="1">
    <source>
        <dbReference type="SAM" id="Phobius"/>
    </source>
</evidence>
<keyword evidence="1" id="KW-0812">Transmembrane</keyword>
<sequence length="181" mass="19775">MRPVLPSGRHNAGARRARPLAMPFTPFHLGPGAAMKAIGGRHFSFMVFGGAQVLMDLEPLVRIYMSTAILHGPTHSVPGALLVGAVAALSGKPVSEFVLRRLGIRHQPISWLASCMGAFLGTFSHVLLDAIMHDDTQPWWPLSSTNPFLGLVSLRALHLACLAGVALWLLVDTWRNFRKRR</sequence>
<reference evidence="2 3" key="1">
    <citation type="submission" date="2019-09" db="EMBL/GenBank/DDBJ databases">
        <title>Taxonomy of Antarctic Massilia spp.: description of Massilia rubra sp. nov., Massilia aquatica sp. nov., Massilia mucilaginosa sp. nov., Massilia frigida sp. nov. isolated from streams, lakes and regoliths.</title>
        <authorList>
            <person name="Holochova P."/>
            <person name="Sedlacek I."/>
            <person name="Kralova S."/>
            <person name="Maslanova I."/>
            <person name="Busse H.-J."/>
            <person name="Stankova E."/>
            <person name="Vrbovska V."/>
            <person name="Kovarovic V."/>
            <person name="Bartak M."/>
            <person name="Svec P."/>
            <person name="Pantucek R."/>
        </authorList>
    </citation>
    <scope>NUCLEOTIDE SEQUENCE [LARGE SCALE GENOMIC DNA]</scope>
    <source>
        <strain evidence="2 3">CCM 8693</strain>
    </source>
</reference>
<keyword evidence="1" id="KW-0472">Membrane</keyword>
<dbReference type="InterPro" id="IPR007404">
    <property type="entry name" value="YdjM-like"/>
</dbReference>
<proteinExistence type="predicted"/>
<accession>A0ABX0M8T0</accession>
<organism evidence="2 3">
    <name type="scientific">Massilia aquatica</name>
    <dbReference type="NCBI Taxonomy" id="2609000"/>
    <lineage>
        <taxon>Bacteria</taxon>
        <taxon>Pseudomonadati</taxon>
        <taxon>Pseudomonadota</taxon>
        <taxon>Betaproteobacteria</taxon>
        <taxon>Burkholderiales</taxon>
        <taxon>Oxalobacteraceae</taxon>
        <taxon>Telluria group</taxon>
        <taxon>Massilia</taxon>
    </lineage>
</organism>
<comment type="caution">
    <text evidence="2">The sequence shown here is derived from an EMBL/GenBank/DDBJ whole genome shotgun (WGS) entry which is preliminary data.</text>
</comment>
<dbReference type="EMBL" id="VVIW01000003">
    <property type="protein sequence ID" value="NHZ40009.1"/>
    <property type="molecule type" value="Genomic_DNA"/>
</dbReference>
<gene>
    <name evidence="2" type="ORF">F1609_07525</name>
</gene>